<evidence type="ECO:0000313" key="1">
    <source>
        <dbReference type="EMBL" id="GED25833.1"/>
    </source>
</evidence>
<keyword evidence="2" id="KW-1185">Reference proteome</keyword>
<dbReference type="Proteomes" id="UP000317180">
    <property type="component" value="Unassembled WGS sequence"/>
</dbReference>
<accession>A0ABQ0SPQ2</accession>
<name>A0ABQ0SPQ2_9BACL</name>
<organism evidence="1 2">
    <name type="scientific">Brevibacillus agri</name>
    <dbReference type="NCBI Taxonomy" id="51101"/>
    <lineage>
        <taxon>Bacteria</taxon>
        <taxon>Bacillati</taxon>
        <taxon>Bacillota</taxon>
        <taxon>Bacilli</taxon>
        <taxon>Bacillales</taxon>
        <taxon>Paenibacillaceae</taxon>
        <taxon>Brevibacillus</taxon>
    </lineage>
</organism>
<reference evidence="1 2" key="1">
    <citation type="submission" date="2019-06" db="EMBL/GenBank/DDBJ databases">
        <title>Whole genome shotgun sequence of Brevibacillus agri NBRC 15538.</title>
        <authorList>
            <person name="Hosoyama A."/>
            <person name="Uohara A."/>
            <person name="Ohji S."/>
            <person name="Ichikawa N."/>
        </authorList>
    </citation>
    <scope>NUCLEOTIDE SEQUENCE [LARGE SCALE GENOMIC DNA]</scope>
    <source>
        <strain evidence="1 2">NBRC 15538</strain>
    </source>
</reference>
<sequence length="94" mass="10571">MSRSDQEFPKLDLNTLPAKVIARDDFKGDSSSLSRALKVYQQLTGENLVKGRKIAATGGIQTDGRITGIGSLFYKYHELVDEGFRYESSYQDNY</sequence>
<gene>
    <name evidence="1" type="ORF">BAG01nite_19350</name>
</gene>
<evidence type="ECO:0000313" key="2">
    <source>
        <dbReference type="Proteomes" id="UP000317180"/>
    </source>
</evidence>
<protein>
    <submittedName>
        <fullName evidence="1">Uncharacterized protein</fullName>
    </submittedName>
</protein>
<dbReference type="EMBL" id="BJOD01000016">
    <property type="protein sequence ID" value="GED25833.1"/>
    <property type="molecule type" value="Genomic_DNA"/>
</dbReference>
<dbReference type="Gene3D" id="3.30.230.10">
    <property type="match status" value="1"/>
</dbReference>
<proteinExistence type="predicted"/>
<comment type="caution">
    <text evidence="1">The sequence shown here is derived from an EMBL/GenBank/DDBJ whole genome shotgun (WGS) entry which is preliminary data.</text>
</comment>
<dbReference type="InterPro" id="IPR014721">
    <property type="entry name" value="Ribsml_uS5_D2-typ_fold_subgr"/>
</dbReference>